<evidence type="ECO:0000313" key="2">
    <source>
        <dbReference type="EMBL" id="KAK8222760.1"/>
    </source>
</evidence>
<feature type="compositionally biased region" description="Basic and acidic residues" evidence="1">
    <location>
        <begin position="11"/>
        <end position="23"/>
    </location>
</feature>
<dbReference type="Proteomes" id="UP001492380">
    <property type="component" value="Unassembled WGS sequence"/>
</dbReference>
<protein>
    <submittedName>
        <fullName evidence="2">Uncharacterized protein</fullName>
    </submittedName>
</protein>
<proteinExistence type="predicted"/>
<sequence length="278" mass="31399">MLQDSNVSSLNRRDDKSKRDNVKVQDACASKAQQVADSYARKSAHSNFRCSSVSAHTENRRLCKPMLEQHHQREDDNMATFSTPCKEQQSNPGSSKTMGMYPDSISSPAAHTSAERGAVLAYFSLRLELYACSSIHTYWEKAAILKLGEKGYTSATRRRVQPWILCKPPLTATKTPERGRDKPLQALRFATTEALRLGGIHAGQACCPSVLRYLLTPHYCPWQRWNRRDGLNRFIPYSDKPDCWSWSRRAKPGKDGACGEAGQCLGILNTHRSWTFRM</sequence>
<comment type="caution">
    <text evidence="2">The sequence shown here is derived from an EMBL/GenBank/DDBJ whole genome shotgun (WGS) entry which is preliminary data.</text>
</comment>
<feature type="compositionally biased region" description="Polar residues" evidence="1">
    <location>
        <begin position="1"/>
        <end position="10"/>
    </location>
</feature>
<feature type="region of interest" description="Disordered" evidence="1">
    <location>
        <begin position="1"/>
        <end position="26"/>
    </location>
</feature>
<gene>
    <name evidence="2" type="ORF">HDK90DRAFT_471077</name>
</gene>
<keyword evidence="3" id="KW-1185">Reference proteome</keyword>
<evidence type="ECO:0000256" key="1">
    <source>
        <dbReference type="SAM" id="MobiDB-lite"/>
    </source>
</evidence>
<name>A0ABR1Y8S8_9PEZI</name>
<accession>A0ABR1Y8S8</accession>
<reference evidence="2 3" key="1">
    <citation type="submission" date="2024-04" db="EMBL/GenBank/DDBJ databases">
        <title>Phyllosticta paracitricarpa is synonymous to the EU quarantine fungus P. citricarpa based on phylogenomic analyses.</title>
        <authorList>
            <consortium name="Lawrence Berkeley National Laboratory"/>
            <person name="Van Ingen-Buijs V.A."/>
            <person name="Van Westerhoven A.C."/>
            <person name="Haridas S."/>
            <person name="Skiadas P."/>
            <person name="Martin F."/>
            <person name="Groenewald J.Z."/>
            <person name="Crous P.W."/>
            <person name="Seidl M.F."/>
        </authorList>
    </citation>
    <scope>NUCLEOTIDE SEQUENCE [LARGE SCALE GENOMIC DNA]</scope>
    <source>
        <strain evidence="2 3">CBS 123374</strain>
    </source>
</reference>
<organism evidence="2 3">
    <name type="scientific">Phyllosticta capitalensis</name>
    <dbReference type="NCBI Taxonomy" id="121624"/>
    <lineage>
        <taxon>Eukaryota</taxon>
        <taxon>Fungi</taxon>
        <taxon>Dikarya</taxon>
        <taxon>Ascomycota</taxon>
        <taxon>Pezizomycotina</taxon>
        <taxon>Dothideomycetes</taxon>
        <taxon>Dothideomycetes incertae sedis</taxon>
        <taxon>Botryosphaeriales</taxon>
        <taxon>Phyllostictaceae</taxon>
        <taxon>Phyllosticta</taxon>
    </lineage>
</organism>
<dbReference type="EMBL" id="JBBWRZ010000015">
    <property type="protein sequence ID" value="KAK8222760.1"/>
    <property type="molecule type" value="Genomic_DNA"/>
</dbReference>
<evidence type="ECO:0000313" key="3">
    <source>
        <dbReference type="Proteomes" id="UP001492380"/>
    </source>
</evidence>